<keyword evidence="3" id="KW-1185">Reference proteome</keyword>
<dbReference type="EMBL" id="JAUCBP010000002">
    <property type="protein sequence ID" value="MDM7859584.1"/>
    <property type="molecule type" value="Genomic_DNA"/>
</dbReference>
<evidence type="ECO:0000313" key="2">
    <source>
        <dbReference type="EMBL" id="MDM7859584.1"/>
    </source>
</evidence>
<protein>
    <submittedName>
        <fullName evidence="2">DUF4287 domain-containing protein</fullName>
    </submittedName>
</protein>
<dbReference type="Pfam" id="PF14117">
    <property type="entry name" value="DUF4287"/>
    <property type="match status" value="1"/>
</dbReference>
<dbReference type="Proteomes" id="UP001234343">
    <property type="component" value="Unassembled WGS sequence"/>
</dbReference>
<dbReference type="InterPro" id="IPR025629">
    <property type="entry name" value="DUF4287"/>
</dbReference>
<gene>
    <name evidence="2" type="ORF">QTP81_03055</name>
</gene>
<organism evidence="2 3">
    <name type="scientific">Alteromonas arenosi</name>
    <dbReference type="NCBI Taxonomy" id="3055817"/>
    <lineage>
        <taxon>Bacteria</taxon>
        <taxon>Pseudomonadati</taxon>
        <taxon>Pseudomonadota</taxon>
        <taxon>Gammaproteobacteria</taxon>
        <taxon>Alteromonadales</taxon>
        <taxon>Alteromonadaceae</taxon>
        <taxon>Alteromonas/Salinimonas group</taxon>
        <taxon>Alteromonas</taxon>
    </lineage>
</organism>
<accession>A0ABT7STR2</accession>
<name>A0ABT7STR2_9ALTE</name>
<evidence type="ECO:0000259" key="1">
    <source>
        <dbReference type="Pfam" id="PF18899"/>
    </source>
</evidence>
<proteinExistence type="predicted"/>
<evidence type="ECO:0000313" key="3">
    <source>
        <dbReference type="Proteomes" id="UP001234343"/>
    </source>
</evidence>
<reference evidence="2 3" key="1">
    <citation type="submission" date="2023-06" db="EMBL/GenBank/DDBJ databases">
        <title>Alteromonas sp. ASW11-36 isolated from intertidal sand.</title>
        <authorList>
            <person name="Li Y."/>
        </authorList>
    </citation>
    <scope>NUCLEOTIDE SEQUENCE [LARGE SCALE GENOMIC DNA]</scope>
    <source>
        <strain evidence="2 3">ASW11-36</strain>
    </source>
</reference>
<comment type="caution">
    <text evidence="2">The sequence shown here is derived from an EMBL/GenBank/DDBJ whole genome shotgun (WGS) entry which is preliminary data.</text>
</comment>
<dbReference type="InterPro" id="IPR043714">
    <property type="entry name" value="DUF5655"/>
</dbReference>
<dbReference type="Pfam" id="PF18899">
    <property type="entry name" value="DUF5655"/>
    <property type="match status" value="1"/>
</dbReference>
<sequence>MASPEQQLQTMLKNLPEKTGKTLAQWLTLLADSGLDKHGKVVSLLKQQHQVSHGFANLIAHQFLNREETDKPDLVSAQYANGKEALKPIYTALTKLLTTLGDDVEFAPKKAYVSVRRKKQFAIIQASTKTRVDLGLNLKDLTTVTQTDRLELSGSFNTMVSHRVRLSSPEQVDDEVVGWLKHAYQQAG</sequence>
<dbReference type="RefSeq" id="WP_289363640.1">
    <property type="nucleotide sequence ID" value="NZ_JAUCBP010000002.1"/>
</dbReference>
<feature type="domain" description="DUF5655" evidence="1">
    <location>
        <begin position="76"/>
        <end position="186"/>
    </location>
</feature>